<evidence type="ECO:0000259" key="3">
    <source>
        <dbReference type="PROSITE" id="PS50075"/>
    </source>
</evidence>
<organism evidence="4 5">
    <name type="scientific">Streptomyces griseicoloratus</name>
    <dbReference type="NCBI Taxonomy" id="2752516"/>
    <lineage>
        <taxon>Bacteria</taxon>
        <taxon>Bacillati</taxon>
        <taxon>Actinomycetota</taxon>
        <taxon>Actinomycetes</taxon>
        <taxon>Kitasatosporales</taxon>
        <taxon>Streptomycetaceae</taxon>
        <taxon>Streptomyces</taxon>
    </lineage>
</organism>
<reference evidence="4" key="1">
    <citation type="submission" date="2020-09" db="EMBL/GenBank/DDBJ databases">
        <title>Streptomyces grisecoloratus sp. nov., isolated from cotton soil.</title>
        <authorList>
            <person name="Xing L."/>
        </authorList>
    </citation>
    <scope>NUCLEOTIDE SEQUENCE</scope>
    <source>
        <strain evidence="4">TRM S81-3</strain>
    </source>
</reference>
<evidence type="ECO:0000313" key="5">
    <source>
        <dbReference type="Proteomes" id="UP000621210"/>
    </source>
</evidence>
<dbReference type="GO" id="GO:0005737">
    <property type="term" value="C:cytoplasm"/>
    <property type="evidence" value="ECO:0007669"/>
    <property type="project" value="TreeGrafter"/>
</dbReference>
<keyword evidence="1" id="KW-0596">Phosphopantetheine</keyword>
<dbReference type="PROSITE" id="PS50075">
    <property type="entry name" value="CARRIER"/>
    <property type="match status" value="1"/>
</dbReference>
<evidence type="ECO:0000313" key="4">
    <source>
        <dbReference type="EMBL" id="MBD0418301.1"/>
    </source>
</evidence>
<dbReference type="GO" id="GO:0044550">
    <property type="term" value="P:secondary metabolite biosynthetic process"/>
    <property type="evidence" value="ECO:0007669"/>
    <property type="project" value="TreeGrafter"/>
</dbReference>
<evidence type="ECO:0000256" key="2">
    <source>
        <dbReference type="ARBA" id="ARBA00022553"/>
    </source>
</evidence>
<dbReference type="AlphaFoldDB" id="A0A926QP27"/>
<keyword evidence="2" id="KW-0597">Phosphoprotein</keyword>
<dbReference type="InterPro" id="IPR036736">
    <property type="entry name" value="ACP-like_sf"/>
</dbReference>
<feature type="non-terminal residue" evidence="4">
    <location>
        <position position="122"/>
    </location>
</feature>
<protein>
    <recommendedName>
        <fullName evidence="3">Carrier domain-containing protein</fullName>
    </recommendedName>
</protein>
<dbReference type="Gene3D" id="3.40.50.1820">
    <property type="entry name" value="alpha/beta hydrolase"/>
    <property type="match status" value="1"/>
</dbReference>
<dbReference type="GO" id="GO:0043041">
    <property type="term" value="P:amino acid activation for nonribosomal peptide biosynthetic process"/>
    <property type="evidence" value="ECO:0007669"/>
    <property type="project" value="TreeGrafter"/>
</dbReference>
<feature type="domain" description="Carrier" evidence="3">
    <location>
        <begin position="1"/>
        <end position="60"/>
    </location>
</feature>
<accession>A0A926QP27</accession>
<dbReference type="InterPro" id="IPR029058">
    <property type="entry name" value="AB_hydrolase_fold"/>
</dbReference>
<reference evidence="4" key="2">
    <citation type="submission" date="2020-09" db="EMBL/GenBank/DDBJ databases">
        <authorList>
            <person name="Luo X."/>
        </authorList>
    </citation>
    <scope>NUCLEOTIDE SEQUENCE</scope>
    <source>
        <strain evidence="4">TRM S81-3</strain>
    </source>
</reference>
<dbReference type="InterPro" id="IPR009081">
    <property type="entry name" value="PP-bd_ACP"/>
</dbReference>
<dbReference type="PROSITE" id="PS00012">
    <property type="entry name" value="PHOSPHOPANTETHEINE"/>
    <property type="match status" value="1"/>
</dbReference>
<gene>
    <name evidence="4" type="ORF">H0H10_03800</name>
</gene>
<feature type="non-terminal residue" evidence="4">
    <location>
        <position position="1"/>
    </location>
</feature>
<dbReference type="InterPro" id="IPR006162">
    <property type="entry name" value="Ppantetheine_attach_site"/>
</dbReference>
<dbReference type="Proteomes" id="UP000621210">
    <property type="component" value="Unassembled WGS sequence"/>
</dbReference>
<proteinExistence type="predicted"/>
<evidence type="ECO:0000256" key="1">
    <source>
        <dbReference type="ARBA" id="ARBA00022450"/>
    </source>
</evidence>
<dbReference type="Pfam" id="PF00550">
    <property type="entry name" value="PP-binding"/>
    <property type="match status" value="1"/>
</dbReference>
<keyword evidence="5" id="KW-1185">Reference proteome</keyword>
<sequence length="122" mass="12893">EVLGVPSVGVDDDFFELGGHSLLAVTLVERLRVRGVSVSVRTLFQAPTPAGLAEVAAPDEVVVPPNRIPEGAEEITPDMLPLVELTEEELARIVADVPGGAANIADVYPLAPLQEGILFHHL</sequence>
<dbReference type="SUPFAM" id="SSF47336">
    <property type="entry name" value="ACP-like"/>
    <property type="match status" value="1"/>
</dbReference>
<dbReference type="GO" id="GO:0031177">
    <property type="term" value="F:phosphopantetheine binding"/>
    <property type="evidence" value="ECO:0007669"/>
    <property type="project" value="TreeGrafter"/>
</dbReference>
<dbReference type="PANTHER" id="PTHR45527">
    <property type="entry name" value="NONRIBOSOMAL PEPTIDE SYNTHETASE"/>
    <property type="match status" value="1"/>
</dbReference>
<dbReference type="EMBL" id="JACVQF010000131">
    <property type="protein sequence ID" value="MBD0418301.1"/>
    <property type="molecule type" value="Genomic_DNA"/>
</dbReference>
<dbReference type="PANTHER" id="PTHR45527:SF1">
    <property type="entry name" value="FATTY ACID SYNTHASE"/>
    <property type="match status" value="1"/>
</dbReference>
<comment type="caution">
    <text evidence="4">The sequence shown here is derived from an EMBL/GenBank/DDBJ whole genome shotgun (WGS) entry which is preliminary data.</text>
</comment>
<name>A0A926QP27_9ACTN</name>